<dbReference type="Gene3D" id="2.70.70.10">
    <property type="entry name" value="Glucose Permease (Domain IIA)"/>
    <property type="match status" value="1"/>
</dbReference>
<keyword evidence="2" id="KW-0732">Signal</keyword>
<dbReference type="GO" id="GO:0004222">
    <property type="term" value="F:metalloendopeptidase activity"/>
    <property type="evidence" value="ECO:0007669"/>
    <property type="project" value="TreeGrafter"/>
</dbReference>
<comment type="caution">
    <text evidence="4">The sequence shown here is derived from an EMBL/GenBank/DDBJ whole genome shotgun (WGS) entry which is preliminary data.</text>
</comment>
<feature type="compositionally biased region" description="Low complexity" evidence="1">
    <location>
        <begin position="26"/>
        <end position="40"/>
    </location>
</feature>
<evidence type="ECO:0000256" key="2">
    <source>
        <dbReference type="SAM" id="SignalP"/>
    </source>
</evidence>
<dbReference type="AlphaFoldDB" id="A0A1X1W796"/>
<dbReference type="InterPro" id="IPR016047">
    <property type="entry name" value="M23ase_b-sheet_dom"/>
</dbReference>
<evidence type="ECO:0000256" key="1">
    <source>
        <dbReference type="SAM" id="MobiDB-lite"/>
    </source>
</evidence>
<dbReference type="Pfam" id="PF01551">
    <property type="entry name" value="Peptidase_M23"/>
    <property type="match status" value="1"/>
</dbReference>
<evidence type="ECO:0000313" key="4">
    <source>
        <dbReference type="EMBL" id="ORV82493.1"/>
    </source>
</evidence>
<dbReference type="PANTHER" id="PTHR21666:SF270">
    <property type="entry name" value="MUREIN HYDROLASE ACTIVATOR ENVC"/>
    <property type="match status" value="1"/>
</dbReference>
<accession>A0A1X1W796</accession>
<dbReference type="EMBL" id="LQPC01000065">
    <property type="protein sequence ID" value="ORV82493.1"/>
    <property type="molecule type" value="Genomic_DNA"/>
</dbReference>
<protein>
    <submittedName>
        <fullName evidence="4">Peptidase M23</fullName>
    </submittedName>
</protein>
<dbReference type="InterPro" id="IPR050570">
    <property type="entry name" value="Cell_wall_metabolism_enzyme"/>
</dbReference>
<name>A0A1X1W796_MYCIR</name>
<proteinExistence type="predicted"/>
<dbReference type="PANTHER" id="PTHR21666">
    <property type="entry name" value="PEPTIDASE-RELATED"/>
    <property type="match status" value="1"/>
</dbReference>
<sequence length="423" mass="44704">MRPMPVRSTLAVLSAAALLTASCASSPETTPAATSASPLPAATPVPAPPDTTVPSVATPLVGRVLAAPIPVPATDGKVHLAYELMVTNTLAQDVTLTSVEVRGGSDNRDNRDTALLTLPRDRLQYWTRVLGTPTPTTVIGAAQTATVWLDVALPPTDPIPEQLTHAVSITVPDPMPPLFPDAMTEEVAPVTVQTRKPVEISPPLAGPNWLDGNSCCDMTAHRMALNPINGEIWAAERFAIDYVQLGPDGRLFTGDKVNTDSYPYFGADILAVGDGPVVSVQDGLPEQVPGVTPKGLALGEYGGNHIVQDLGEGNYAFYAHLQTGSVKVKPGDRLTTGQSIASLGNSGNSDAPHLHFHVMSTPDPLRSDGLPFVFGSYRLDSRTTADLDGLLDGRPADLEPGFAPRDQKGTTPLVYDVMTYEER</sequence>
<dbReference type="PROSITE" id="PS51257">
    <property type="entry name" value="PROKAR_LIPOPROTEIN"/>
    <property type="match status" value="1"/>
</dbReference>
<feature type="domain" description="M23ase beta-sheet core" evidence="3">
    <location>
        <begin position="266"/>
        <end position="361"/>
    </location>
</feature>
<organism evidence="4 5">
    <name type="scientific">Mycolicibacterium iranicum</name>
    <name type="common">Mycobacterium iranicum</name>
    <dbReference type="NCBI Taxonomy" id="912594"/>
    <lineage>
        <taxon>Bacteria</taxon>
        <taxon>Bacillati</taxon>
        <taxon>Actinomycetota</taxon>
        <taxon>Actinomycetes</taxon>
        <taxon>Mycobacteriales</taxon>
        <taxon>Mycobacteriaceae</taxon>
        <taxon>Mycolicibacterium</taxon>
    </lineage>
</organism>
<feature type="compositionally biased region" description="Pro residues" evidence="1">
    <location>
        <begin position="41"/>
        <end position="50"/>
    </location>
</feature>
<dbReference type="InterPro" id="IPR011055">
    <property type="entry name" value="Dup_hybrid_motif"/>
</dbReference>
<feature type="signal peptide" evidence="2">
    <location>
        <begin position="1"/>
        <end position="26"/>
    </location>
</feature>
<dbReference type="CDD" id="cd12797">
    <property type="entry name" value="M23_peptidase"/>
    <property type="match status" value="1"/>
</dbReference>
<feature type="region of interest" description="Disordered" evidence="1">
    <location>
        <begin position="26"/>
        <end position="50"/>
    </location>
</feature>
<reference evidence="4 5" key="1">
    <citation type="submission" date="2016-01" db="EMBL/GenBank/DDBJ databases">
        <title>The new phylogeny of the genus Mycobacterium.</title>
        <authorList>
            <person name="Tarcisio F."/>
            <person name="Conor M."/>
            <person name="Antonella G."/>
            <person name="Elisabetta G."/>
            <person name="Giulia F.S."/>
            <person name="Sara T."/>
            <person name="Anna F."/>
            <person name="Clotilde B."/>
            <person name="Roberto B."/>
            <person name="Veronica D.S."/>
            <person name="Fabio R."/>
            <person name="Monica P."/>
            <person name="Olivier J."/>
            <person name="Enrico T."/>
            <person name="Nicola S."/>
        </authorList>
    </citation>
    <scope>NUCLEOTIDE SEQUENCE [LARGE SCALE GENOMIC DNA]</scope>
    <source>
        <strain evidence="4 5">DSM 45541</strain>
    </source>
</reference>
<gene>
    <name evidence="4" type="ORF">AWC12_28270</name>
</gene>
<evidence type="ECO:0000313" key="5">
    <source>
        <dbReference type="Proteomes" id="UP000193622"/>
    </source>
</evidence>
<evidence type="ECO:0000259" key="3">
    <source>
        <dbReference type="Pfam" id="PF01551"/>
    </source>
</evidence>
<dbReference type="Proteomes" id="UP000193622">
    <property type="component" value="Unassembled WGS sequence"/>
</dbReference>
<feature type="chain" id="PRO_5038880924" evidence="2">
    <location>
        <begin position="27"/>
        <end position="423"/>
    </location>
</feature>
<dbReference type="SUPFAM" id="SSF51261">
    <property type="entry name" value="Duplicated hybrid motif"/>
    <property type="match status" value="1"/>
</dbReference>